<dbReference type="Proteomes" id="UP000626982">
    <property type="component" value="Unassembled WGS sequence"/>
</dbReference>
<gene>
    <name evidence="2" type="ORF">GCM10010968_20920</name>
</gene>
<dbReference type="Gene3D" id="3.40.50.300">
    <property type="entry name" value="P-loop containing nucleotide triphosphate hydrolases"/>
    <property type="match status" value="1"/>
</dbReference>
<evidence type="ECO:0000313" key="2">
    <source>
        <dbReference type="EMBL" id="GGN86916.1"/>
    </source>
</evidence>
<feature type="domain" description="AAA" evidence="1">
    <location>
        <begin position="144"/>
        <end position="306"/>
    </location>
</feature>
<accession>A0ABQ2KN12</accession>
<reference evidence="3" key="1">
    <citation type="journal article" date="2019" name="Int. J. Syst. Evol. Microbiol.">
        <title>The Global Catalogue of Microorganisms (GCM) 10K type strain sequencing project: providing services to taxonomists for standard genome sequencing and annotation.</title>
        <authorList>
            <consortium name="The Broad Institute Genomics Platform"/>
            <consortium name="The Broad Institute Genome Sequencing Center for Infectious Disease"/>
            <person name="Wu L."/>
            <person name="Ma J."/>
        </authorList>
    </citation>
    <scope>NUCLEOTIDE SEQUENCE [LARGE SCALE GENOMIC DNA]</scope>
    <source>
        <strain evidence="3">CGMCC 1.6960</strain>
    </source>
</reference>
<comment type="caution">
    <text evidence="2">The sequence shown here is derived from an EMBL/GenBank/DDBJ whole genome shotgun (WGS) entry which is preliminary data.</text>
</comment>
<dbReference type="Pfam" id="PF13614">
    <property type="entry name" value="AAA_31"/>
    <property type="match status" value="1"/>
</dbReference>
<dbReference type="PANTHER" id="PTHR43384:SF13">
    <property type="entry name" value="SLR0110 PROTEIN"/>
    <property type="match status" value="1"/>
</dbReference>
<dbReference type="PANTHER" id="PTHR43384">
    <property type="entry name" value="SEPTUM SITE-DETERMINING PROTEIN MIND HOMOLOG, CHLOROPLASTIC-RELATED"/>
    <property type="match status" value="1"/>
</dbReference>
<organism evidence="2 3">
    <name type="scientific">Agrococcus terreus</name>
    <dbReference type="NCBI Taxonomy" id="574649"/>
    <lineage>
        <taxon>Bacteria</taxon>
        <taxon>Bacillati</taxon>
        <taxon>Actinomycetota</taxon>
        <taxon>Actinomycetes</taxon>
        <taxon>Micrococcales</taxon>
        <taxon>Microbacteriaceae</taxon>
        <taxon>Agrococcus</taxon>
    </lineage>
</organism>
<proteinExistence type="predicted"/>
<dbReference type="InterPro" id="IPR027417">
    <property type="entry name" value="P-loop_NTPase"/>
</dbReference>
<name>A0ABQ2KN12_9MICO</name>
<dbReference type="SUPFAM" id="SSF52540">
    <property type="entry name" value="P-loop containing nucleoside triphosphate hydrolases"/>
    <property type="match status" value="1"/>
</dbReference>
<evidence type="ECO:0000313" key="3">
    <source>
        <dbReference type="Proteomes" id="UP000626982"/>
    </source>
</evidence>
<protein>
    <recommendedName>
        <fullName evidence="1">AAA domain-containing protein</fullName>
    </recommendedName>
</protein>
<sequence>MSNVLLATDSTDLHQRVHEASGGTCIAVPSHPLPADPSRLLALVQHETLPDILVLDASRAPQEALDLAARFDRELPGTGLVLIGDPEALALGAMRAGVRDVVDVAAGVDELRAALGRVAQGLAVRRAQPVDPVTALPIAQAPGRVLSVLSPKGGAGKTTLATNLAVGLAESAPGAVVLVDLDVQFGDVATALGLSPEYTLESVVHGASLHDPIALKTHLTLHPSGLSVICAPETPAAGDTVTPEHVSALLATLTTQFRFVVVDTAAGLGPRTLAALDHTTDPLLVTTFDVAGARGLAKEMATLRELGMLTNARQVVLNFADPRSGLSEQDVEATIRSRVDFAIPFSRAVTASLNVGEPLLTRSPRDPVAKQLKKLLGYYAGVGSRRGIGRHRAAA</sequence>
<dbReference type="EMBL" id="BMLM01000002">
    <property type="protein sequence ID" value="GGN86916.1"/>
    <property type="molecule type" value="Genomic_DNA"/>
</dbReference>
<dbReference type="Gene3D" id="3.40.50.2300">
    <property type="match status" value="1"/>
</dbReference>
<dbReference type="RefSeq" id="WP_188718257.1">
    <property type="nucleotide sequence ID" value="NZ_BAABBD010000003.1"/>
</dbReference>
<evidence type="ECO:0000259" key="1">
    <source>
        <dbReference type="Pfam" id="PF13614"/>
    </source>
</evidence>
<dbReference type="InterPro" id="IPR025669">
    <property type="entry name" value="AAA_dom"/>
</dbReference>
<keyword evidence="3" id="KW-1185">Reference proteome</keyword>
<dbReference type="InterPro" id="IPR050625">
    <property type="entry name" value="ParA/MinD_ATPase"/>
</dbReference>